<dbReference type="Proteomes" id="UP000019132">
    <property type="component" value="Unassembled WGS sequence"/>
</dbReference>
<accession>K3WBY9</accession>
<dbReference type="OMA" id="IVANYYE"/>
<organism evidence="1 2">
    <name type="scientific">Globisporangium ultimum (strain ATCC 200006 / CBS 805.95 / DAOM BR144)</name>
    <name type="common">Pythium ultimum</name>
    <dbReference type="NCBI Taxonomy" id="431595"/>
    <lineage>
        <taxon>Eukaryota</taxon>
        <taxon>Sar</taxon>
        <taxon>Stramenopiles</taxon>
        <taxon>Oomycota</taxon>
        <taxon>Peronosporomycetes</taxon>
        <taxon>Pythiales</taxon>
        <taxon>Pythiaceae</taxon>
        <taxon>Globisporangium</taxon>
    </lineage>
</organism>
<dbReference type="eggNOG" id="ENOG502SRHR">
    <property type="taxonomic scope" value="Eukaryota"/>
</dbReference>
<evidence type="ECO:0000313" key="2">
    <source>
        <dbReference type="Proteomes" id="UP000019132"/>
    </source>
</evidence>
<dbReference type="InParanoid" id="K3WBY9"/>
<name>K3WBY9_GLOUD</name>
<dbReference type="AlphaFoldDB" id="K3WBY9"/>
<sequence length="307" mass="35362">MFELHDFQFARHGFYPNRHTLFMLERGDLQITYLLEKNLDRDENLEKPTSIHELLPHVEIDALRQLSHLAATDMSAYHVLVRENRLTLADSMLQAAELQSVQPRFLWYLVVQDLLRDTIIVDGKFHESFLRQEKDPVSSDANAQQLFALFADRIALFQQTSKDESRQYTACLYGDPKNPDTPTWVTPVPLDCDDPNTLFLHEQSCESGADISSEDTHIFPPFGETLYLADDDATTSPSARFKSRMIHQDAESYVVDGQRVWIVANYYETFNAFAVFDEEFVSFELIEYAMDRMCTFGGHTNTPHSDS</sequence>
<dbReference type="VEuPathDB" id="FungiDB:PYU1_G002477"/>
<keyword evidence="2" id="KW-1185">Reference proteome</keyword>
<reference evidence="2" key="2">
    <citation type="submission" date="2010-04" db="EMBL/GenBank/DDBJ databases">
        <authorList>
            <person name="Buell R."/>
            <person name="Hamilton J."/>
            <person name="Hostetler J."/>
        </authorList>
    </citation>
    <scope>NUCLEOTIDE SEQUENCE [LARGE SCALE GENOMIC DNA]</scope>
    <source>
        <strain evidence="2">DAOM:BR144</strain>
    </source>
</reference>
<reference evidence="1" key="3">
    <citation type="submission" date="2014-11" db="UniProtKB">
        <authorList>
            <consortium name="EnsemblProtists"/>
        </authorList>
    </citation>
    <scope>IDENTIFICATION</scope>
    <source>
        <strain evidence="1">DAOM BR144</strain>
    </source>
</reference>
<dbReference type="HOGENOM" id="CLU_907569_0_0_1"/>
<dbReference type="EnsemblProtists" id="PYU1_T002480">
    <property type="protein sequence ID" value="PYU1_T002480"/>
    <property type="gene ID" value="PYU1_G002477"/>
</dbReference>
<protein>
    <submittedName>
        <fullName evidence="1">Uncharacterized protein</fullName>
    </submittedName>
</protein>
<reference evidence="2" key="1">
    <citation type="journal article" date="2010" name="Genome Biol.">
        <title>Genome sequence of the necrotrophic plant pathogen Pythium ultimum reveals original pathogenicity mechanisms and effector repertoire.</title>
        <authorList>
            <person name="Levesque C.A."/>
            <person name="Brouwer H."/>
            <person name="Cano L."/>
            <person name="Hamilton J.P."/>
            <person name="Holt C."/>
            <person name="Huitema E."/>
            <person name="Raffaele S."/>
            <person name="Robideau G.P."/>
            <person name="Thines M."/>
            <person name="Win J."/>
            <person name="Zerillo M.M."/>
            <person name="Beakes G.W."/>
            <person name="Boore J.L."/>
            <person name="Busam D."/>
            <person name="Dumas B."/>
            <person name="Ferriera S."/>
            <person name="Fuerstenberg S.I."/>
            <person name="Gachon C.M."/>
            <person name="Gaulin E."/>
            <person name="Govers F."/>
            <person name="Grenville-Briggs L."/>
            <person name="Horner N."/>
            <person name="Hostetler J."/>
            <person name="Jiang R.H."/>
            <person name="Johnson J."/>
            <person name="Krajaejun T."/>
            <person name="Lin H."/>
            <person name="Meijer H.J."/>
            <person name="Moore B."/>
            <person name="Morris P."/>
            <person name="Phuntmart V."/>
            <person name="Puiu D."/>
            <person name="Shetty J."/>
            <person name="Stajich J.E."/>
            <person name="Tripathy S."/>
            <person name="Wawra S."/>
            <person name="van West P."/>
            <person name="Whitty B.R."/>
            <person name="Coutinho P.M."/>
            <person name="Henrissat B."/>
            <person name="Martin F."/>
            <person name="Thomas P.D."/>
            <person name="Tyler B.M."/>
            <person name="De Vries R.P."/>
            <person name="Kamoun S."/>
            <person name="Yandell M."/>
            <person name="Tisserat N."/>
            <person name="Buell C.R."/>
        </authorList>
    </citation>
    <scope>NUCLEOTIDE SEQUENCE</scope>
    <source>
        <strain evidence="2">DAOM:BR144</strain>
    </source>
</reference>
<evidence type="ECO:0000313" key="1">
    <source>
        <dbReference type="EnsemblProtists" id="PYU1_T002480"/>
    </source>
</evidence>
<proteinExistence type="predicted"/>